<comment type="caution">
    <text evidence="2">The sequence shown here is derived from an EMBL/GenBank/DDBJ whole genome shotgun (WGS) entry which is preliminary data.</text>
</comment>
<dbReference type="EMBL" id="JAATIQ010000243">
    <property type="protein sequence ID" value="KAF4367769.1"/>
    <property type="molecule type" value="Genomic_DNA"/>
</dbReference>
<reference evidence="2 3" key="1">
    <citation type="journal article" date="2020" name="bioRxiv">
        <title>Sequence and annotation of 42 cannabis genomes reveals extensive copy number variation in cannabinoid synthesis and pathogen resistance genes.</title>
        <authorList>
            <person name="Mckernan K.J."/>
            <person name="Helbert Y."/>
            <person name="Kane L.T."/>
            <person name="Ebling H."/>
            <person name="Zhang L."/>
            <person name="Liu B."/>
            <person name="Eaton Z."/>
            <person name="Mclaughlin S."/>
            <person name="Kingan S."/>
            <person name="Baybayan P."/>
            <person name="Concepcion G."/>
            <person name="Jordan M."/>
            <person name="Riva A."/>
            <person name="Barbazuk W."/>
            <person name="Harkins T."/>
        </authorList>
    </citation>
    <scope>NUCLEOTIDE SEQUENCE [LARGE SCALE GENOMIC DNA]</scope>
    <source>
        <strain evidence="3">cv. Jamaican Lion 4</strain>
        <tissue evidence="2">Leaf</tissue>
    </source>
</reference>
<accession>A0A7J6FD03</accession>
<feature type="region of interest" description="Disordered" evidence="1">
    <location>
        <begin position="222"/>
        <end position="242"/>
    </location>
</feature>
<dbReference type="AlphaFoldDB" id="A0A7J6FD03"/>
<evidence type="ECO:0000313" key="3">
    <source>
        <dbReference type="Proteomes" id="UP000583929"/>
    </source>
</evidence>
<protein>
    <recommendedName>
        <fullName evidence="4">DUF4283 domain-containing protein</fullName>
    </recommendedName>
</protein>
<feature type="region of interest" description="Disordered" evidence="1">
    <location>
        <begin position="1"/>
        <end position="22"/>
    </location>
</feature>
<evidence type="ECO:0008006" key="4">
    <source>
        <dbReference type="Google" id="ProtNLM"/>
    </source>
</evidence>
<organism evidence="2 3">
    <name type="scientific">Cannabis sativa</name>
    <name type="common">Hemp</name>
    <name type="synonym">Marijuana</name>
    <dbReference type="NCBI Taxonomy" id="3483"/>
    <lineage>
        <taxon>Eukaryota</taxon>
        <taxon>Viridiplantae</taxon>
        <taxon>Streptophyta</taxon>
        <taxon>Embryophyta</taxon>
        <taxon>Tracheophyta</taxon>
        <taxon>Spermatophyta</taxon>
        <taxon>Magnoliopsida</taxon>
        <taxon>eudicotyledons</taxon>
        <taxon>Gunneridae</taxon>
        <taxon>Pentapetalae</taxon>
        <taxon>rosids</taxon>
        <taxon>fabids</taxon>
        <taxon>Rosales</taxon>
        <taxon>Cannabaceae</taxon>
        <taxon>Cannabis</taxon>
    </lineage>
</organism>
<proteinExistence type="predicted"/>
<evidence type="ECO:0000313" key="2">
    <source>
        <dbReference type="EMBL" id="KAF4367769.1"/>
    </source>
</evidence>
<evidence type="ECO:0000256" key="1">
    <source>
        <dbReference type="SAM" id="MobiDB-lite"/>
    </source>
</evidence>
<dbReference type="Proteomes" id="UP000583929">
    <property type="component" value="Unassembled WGS sequence"/>
</dbReference>
<sequence length="412" mass="47588">MHTRGFHGSFGHGKHRNPTGFGKENGYYPTGIGLRKHSGSGSDQGSQKYWSFRTAHKVFMLTLSNDGGFVRICERTRLAGYEIAVTLEAASWLADILEELIDREEMQKVNYKRSFRNRSNSCLLEIYHNNRGVFMKVYVLKNNKISMVIIPEEERANGWKDFARCLKGTLKRDCQLNIDKVNLPKEPLEKQKWGGGTQQSWASIVKQNTGSTRRQIVDRVFDPTKNSKPLGGRNSIKQQTSQNRKANRLGYWDFLPKGNGSFRPRNPFPRRRMEQNNFHEFLQAEFCDKDWSRAVIMFRNNSEVSWSSIFYNLSREINRKLEVSQMFDDRTLIWCKNVEEMDALLRIKKTTIPGTGDTIVSFVKWSGEEQNKEVKVECRSSWIGVEGVPLNLWNLEMMGKIGSLCGGMMRLE</sequence>
<name>A0A7J6FD03_CANSA</name>
<keyword evidence="3" id="KW-1185">Reference proteome</keyword>
<gene>
    <name evidence="2" type="ORF">G4B88_011070</name>
</gene>